<dbReference type="SUPFAM" id="SSF69304">
    <property type="entry name" value="Tricorn protease N-terminal domain"/>
    <property type="match status" value="1"/>
</dbReference>
<proteinExistence type="predicted"/>
<reference evidence="1" key="1">
    <citation type="submission" date="2022-12" db="EMBL/GenBank/DDBJ databases">
        <title>New Phytohabitans aurantiacus sp. RD004123 nov., an actinomycete isolated from soil.</title>
        <authorList>
            <person name="Triningsih D.W."/>
            <person name="Harunari E."/>
            <person name="Igarashi Y."/>
        </authorList>
    </citation>
    <scope>NUCLEOTIDE SEQUENCE</scope>
    <source>
        <strain evidence="1">RD004123</strain>
    </source>
</reference>
<dbReference type="Proteomes" id="UP001144280">
    <property type="component" value="Unassembled WGS sequence"/>
</dbReference>
<name>A0ABQ5QVM1_9ACTN</name>
<evidence type="ECO:0000313" key="2">
    <source>
        <dbReference type="Proteomes" id="UP001144280"/>
    </source>
</evidence>
<dbReference type="RefSeq" id="WP_281897699.1">
    <property type="nucleotide sequence ID" value="NZ_BSDI01000017.1"/>
</dbReference>
<accession>A0ABQ5QVM1</accession>
<keyword evidence="2" id="KW-1185">Reference proteome</keyword>
<sequence>MGGPYHLTGVAAAGSVARAAAAIRLAVEGVPAVLALDAGRHEFVRVPGLPAEIANQVMLSGDGRRLLLIAPHGTPRHPILPKPTGLCVHDLATGRQRWYPGDVDGRDVAVALSPDGALIASLCTPWDPDDDSDDSGLAAIGLTDTVTGQRRRLWATRGGHSAQSTISWSPTGRYIAVTYLVYVADRDDVYCQTSVVDLGGSVLWQRLDAEIPHASNGAWLDEHRLVAGLDDIVDDEMYRRLVAVDVTTGQQHLLVDGARVFPEAVHDSRFIIRENTGRSDPPWVTTNLDYSRPEPLLMVDRRVTICGFDIARRANSTH</sequence>
<organism evidence="1 2">
    <name type="scientific">Phytohabitans aurantiacus</name>
    <dbReference type="NCBI Taxonomy" id="3016789"/>
    <lineage>
        <taxon>Bacteria</taxon>
        <taxon>Bacillati</taxon>
        <taxon>Actinomycetota</taxon>
        <taxon>Actinomycetes</taxon>
        <taxon>Micromonosporales</taxon>
        <taxon>Micromonosporaceae</taxon>
    </lineage>
</organism>
<dbReference type="InterPro" id="IPR011042">
    <property type="entry name" value="6-blade_b-propeller_TolB-like"/>
</dbReference>
<comment type="caution">
    <text evidence="1">The sequence shown here is derived from an EMBL/GenBank/DDBJ whole genome shotgun (WGS) entry which is preliminary data.</text>
</comment>
<gene>
    <name evidence="1" type="ORF">Pa4123_38960</name>
</gene>
<protein>
    <submittedName>
        <fullName evidence="1">Uncharacterized protein</fullName>
    </submittedName>
</protein>
<evidence type="ECO:0000313" key="1">
    <source>
        <dbReference type="EMBL" id="GLH98621.1"/>
    </source>
</evidence>
<dbReference type="Gene3D" id="2.120.10.30">
    <property type="entry name" value="TolB, C-terminal domain"/>
    <property type="match status" value="1"/>
</dbReference>
<dbReference type="EMBL" id="BSDI01000017">
    <property type="protein sequence ID" value="GLH98621.1"/>
    <property type="molecule type" value="Genomic_DNA"/>
</dbReference>